<dbReference type="GO" id="GO:0005524">
    <property type="term" value="F:ATP binding"/>
    <property type="evidence" value="ECO:0007669"/>
    <property type="project" value="InterPro"/>
</dbReference>
<dbReference type="InterPro" id="IPR027417">
    <property type="entry name" value="P-loop_NTPase"/>
</dbReference>
<evidence type="ECO:0000313" key="6">
    <source>
        <dbReference type="Proteomes" id="UP001162060"/>
    </source>
</evidence>
<name>A0AAV1U004_9STRA</name>
<reference evidence="5" key="1">
    <citation type="submission" date="2024-01" db="EMBL/GenBank/DDBJ databases">
        <authorList>
            <person name="Webb A."/>
        </authorList>
    </citation>
    <scope>NUCLEOTIDE SEQUENCE</scope>
    <source>
        <strain evidence="5">Pm1</strain>
    </source>
</reference>
<dbReference type="Gene3D" id="3.40.50.300">
    <property type="entry name" value="P-loop containing nucleotide triphosphate hydrolases"/>
    <property type="match status" value="2"/>
</dbReference>
<dbReference type="GO" id="GO:0019205">
    <property type="term" value="F:nucleobase-containing compound kinase activity"/>
    <property type="evidence" value="ECO:0007669"/>
    <property type="project" value="InterPro"/>
</dbReference>
<evidence type="ECO:0000256" key="1">
    <source>
        <dbReference type="ARBA" id="ARBA00022679"/>
    </source>
</evidence>
<dbReference type="EMBL" id="CAKLBY020000118">
    <property type="protein sequence ID" value="CAK7927961.1"/>
    <property type="molecule type" value="Genomic_DNA"/>
</dbReference>
<dbReference type="GO" id="GO:0006139">
    <property type="term" value="P:nucleobase-containing compound metabolic process"/>
    <property type="evidence" value="ECO:0007669"/>
    <property type="project" value="InterPro"/>
</dbReference>
<accession>A0AAV1U004</accession>
<evidence type="ECO:0008006" key="7">
    <source>
        <dbReference type="Google" id="ProtNLM"/>
    </source>
</evidence>
<evidence type="ECO:0000313" key="5">
    <source>
        <dbReference type="EMBL" id="CAK7927961.1"/>
    </source>
</evidence>
<dbReference type="SUPFAM" id="SSF52540">
    <property type="entry name" value="P-loop containing nucleoside triphosphate hydrolases"/>
    <property type="match status" value="1"/>
</dbReference>
<evidence type="ECO:0000256" key="2">
    <source>
        <dbReference type="ARBA" id="ARBA00022741"/>
    </source>
</evidence>
<dbReference type="AlphaFoldDB" id="A0AAV1U004"/>
<dbReference type="Proteomes" id="UP001162060">
    <property type="component" value="Unassembled WGS sequence"/>
</dbReference>
<dbReference type="PANTHER" id="PTHR23359">
    <property type="entry name" value="NUCLEOTIDE KINASE"/>
    <property type="match status" value="1"/>
</dbReference>
<evidence type="ECO:0000256" key="3">
    <source>
        <dbReference type="ARBA" id="ARBA00022777"/>
    </source>
</evidence>
<sequence>MELGALVTNEIVVGIVKDAIMSSDCRCGFFLDDFPRAVVQAKKRKDDNEATLGSRLEDFYKQTQPVIDFYREQGKLVELNAHTEMHKVADQILSSD</sequence>
<keyword evidence="3 4" id="KW-0418">Kinase</keyword>
<evidence type="ECO:0000256" key="4">
    <source>
        <dbReference type="RuleBase" id="RU003330"/>
    </source>
</evidence>
<dbReference type="Pfam" id="PF00406">
    <property type="entry name" value="ADK"/>
    <property type="match status" value="1"/>
</dbReference>
<protein>
    <recommendedName>
        <fullName evidence="7">Adenylate kinase</fullName>
    </recommendedName>
</protein>
<dbReference type="PRINTS" id="PR00094">
    <property type="entry name" value="ADENYLTKNASE"/>
</dbReference>
<gene>
    <name evidence="5" type="ORF">PM001_LOCUS13111</name>
</gene>
<organism evidence="5 6">
    <name type="scientific">Peronospora matthiolae</name>
    <dbReference type="NCBI Taxonomy" id="2874970"/>
    <lineage>
        <taxon>Eukaryota</taxon>
        <taxon>Sar</taxon>
        <taxon>Stramenopiles</taxon>
        <taxon>Oomycota</taxon>
        <taxon>Peronosporomycetes</taxon>
        <taxon>Peronosporales</taxon>
        <taxon>Peronosporaceae</taxon>
        <taxon>Peronospora</taxon>
    </lineage>
</organism>
<keyword evidence="1 4" id="KW-0808">Transferase</keyword>
<keyword evidence="2" id="KW-0547">Nucleotide-binding</keyword>
<comment type="similarity">
    <text evidence="4">Belongs to the adenylate kinase family.</text>
</comment>
<dbReference type="InterPro" id="IPR000850">
    <property type="entry name" value="Adenylat/UMP-CMP_kin"/>
</dbReference>
<comment type="caution">
    <text evidence="5">The sequence shown here is derived from an EMBL/GenBank/DDBJ whole genome shotgun (WGS) entry which is preliminary data.</text>
</comment>
<proteinExistence type="inferred from homology"/>